<proteinExistence type="predicted"/>
<evidence type="ECO:0008006" key="11">
    <source>
        <dbReference type="Google" id="ProtNLM"/>
    </source>
</evidence>
<dbReference type="SMART" id="SM00825">
    <property type="entry name" value="PKS_KS"/>
    <property type="match status" value="1"/>
</dbReference>
<dbReference type="PANTHER" id="PTHR43775">
    <property type="entry name" value="FATTY ACID SYNTHASE"/>
    <property type="match status" value="1"/>
</dbReference>
<evidence type="ECO:0000259" key="8">
    <source>
        <dbReference type="PROSITE" id="PS52004"/>
    </source>
</evidence>
<dbReference type="SUPFAM" id="SSF52151">
    <property type="entry name" value="FabD/lysophospholipase-like"/>
    <property type="match status" value="1"/>
</dbReference>
<dbReference type="CDD" id="cd00833">
    <property type="entry name" value="PKS"/>
    <property type="match status" value="1"/>
</dbReference>
<evidence type="ECO:0000313" key="9">
    <source>
        <dbReference type="EMBL" id="GAA2492906.1"/>
    </source>
</evidence>
<keyword evidence="1" id="KW-0596">Phosphopantetheine</keyword>
<comment type="caution">
    <text evidence="9">The sequence shown here is derived from an EMBL/GenBank/DDBJ whole genome shotgun (WGS) entry which is preliminary data.</text>
</comment>
<organism evidence="9 10">
    <name type="scientific">Streptomyces graminearus</name>
    <dbReference type="NCBI Taxonomy" id="284030"/>
    <lineage>
        <taxon>Bacteria</taxon>
        <taxon>Bacillati</taxon>
        <taxon>Actinomycetota</taxon>
        <taxon>Actinomycetes</taxon>
        <taxon>Kitasatosporales</taxon>
        <taxon>Streptomycetaceae</taxon>
        <taxon>Streptomyces</taxon>
    </lineage>
</organism>
<dbReference type="InterPro" id="IPR018201">
    <property type="entry name" value="Ketoacyl_synth_AS"/>
</dbReference>
<evidence type="ECO:0000313" key="10">
    <source>
        <dbReference type="Proteomes" id="UP001501721"/>
    </source>
</evidence>
<dbReference type="InterPro" id="IPR020806">
    <property type="entry name" value="PKS_PP-bd"/>
</dbReference>
<dbReference type="InterPro" id="IPR036736">
    <property type="entry name" value="ACP-like_sf"/>
</dbReference>
<evidence type="ECO:0000259" key="7">
    <source>
        <dbReference type="PROSITE" id="PS50075"/>
    </source>
</evidence>
<dbReference type="PROSITE" id="PS50075">
    <property type="entry name" value="CARRIER"/>
    <property type="match status" value="1"/>
</dbReference>
<dbReference type="SMART" id="SM00823">
    <property type="entry name" value="PKS_PP"/>
    <property type="match status" value="1"/>
</dbReference>
<dbReference type="InterPro" id="IPR016035">
    <property type="entry name" value="Acyl_Trfase/lysoPLipase"/>
</dbReference>
<evidence type="ECO:0000256" key="2">
    <source>
        <dbReference type="ARBA" id="ARBA00022553"/>
    </source>
</evidence>
<name>A0ABP5ZCM7_9ACTN</name>
<dbReference type="SUPFAM" id="SSF55048">
    <property type="entry name" value="Probable ACP-binding domain of malonyl-CoA ACP transacylase"/>
    <property type="match status" value="1"/>
</dbReference>
<dbReference type="InterPro" id="IPR020841">
    <property type="entry name" value="PKS_Beta-ketoAc_synthase_dom"/>
</dbReference>
<dbReference type="PROSITE" id="PS52004">
    <property type="entry name" value="KS3_2"/>
    <property type="match status" value="1"/>
</dbReference>
<dbReference type="Proteomes" id="UP001501721">
    <property type="component" value="Unassembled WGS sequence"/>
</dbReference>
<dbReference type="Pfam" id="PF00550">
    <property type="entry name" value="PP-binding"/>
    <property type="match status" value="1"/>
</dbReference>
<evidence type="ECO:0000256" key="4">
    <source>
        <dbReference type="ARBA" id="ARBA00023194"/>
    </source>
</evidence>
<keyword evidence="4" id="KW-0045">Antibiotic biosynthesis</keyword>
<dbReference type="Pfam" id="PF00698">
    <property type="entry name" value="Acyl_transf_1"/>
    <property type="match status" value="1"/>
</dbReference>
<dbReference type="InterPro" id="IPR032821">
    <property type="entry name" value="PKS_assoc"/>
</dbReference>
<sequence>MEEYEESGGPEDIERIAVVGLACRVPGADDAAGFWDNLTHGVESIERTAVRQDALEGYVPAVAPLRGAEDFDARFFGMTPREADLADPQHRLFLEQCWAALEDAGCDPERAEGRIGVWGGTSFNSYLVLNVLPGLDRDKLLGEYPAALLHGNDKDYLTSRVAHRLGLTGPAVTVQTACSTSLVAVAEAARALLDYQCDLALAGGASLKLPQDWGYVHETGGIQSPDGYCRAFDADAAGTVFGSGVGVVALKRLSDALADGDRVHAVILGAAVNNDGARKTGYTAPSVDGQVQVLHDAYSAAGVSPATIGYIEAHGTGTAIGDPVELAALDEVFAPHGMAPESVPVGSVKTNIGHLNAASGVIGLIKTVLAVREGLLPASLHYRRRNPRTNEKSPFAVVDRLTPWPAGEGPRRAGVSSFGVGGTNAHVVLEEPPRPPCARDAECGGEQLLVVSAHSEEALTRAVSGLADALAPAAGQAARGDGHNLRDVAHTLAHRRRRFPHRAAVVAKDPAEAADALRRAGAEHPRGTAPVAFLFPGQGTQYRGMAAGLLRTEPEFARHLDEVGALLAAEGIELRALLDTPAPEGTADPLVDTRLAQPALFAVEYALARWWQARGAHPVALLGHSLGEWTAACLAGVFTLPDAVRLVAARGRLMAELPRGAMLAVELSETEATGLTGPHLGIAALNAPRRCVLSGTEEAVRAVEARLAGRGVQTRRLDTSHAFHSAMLDPMTGPFAELVAQVPLRTPDIPFLSDVTGTWITDTEATSPAYWARQARAAVRFGDGVSELLAATPDAVLLELGPGRALGRFAAQVAGPAVRPVTVLRGARQQGSDRRYLLGALGQAWTRGVPVELPDAPGDTGTPDTRPRVADLPGHPMLRRRHWIDPPATGPAAGPRPPHDRPEPATGPRPAGATASGTAPDGRTPGDPATRVAALWQELLGIEGIGPDDDLFMLGGDSLNASQLISRASRHFGAELPLEEFLDEPTVRRMAELAVRAQTHDAAEAVQQ</sequence>
<evidence type="ECO:0000256" key="1">
    <source>
        <dbReference type="ARBA" id="ARBA00022450"/>
    </source>
</evidence>
<dbReference type="Pfam" id="PF02801">
    <property type="entry name" value="Ketoacyl-synt_C"/>
    <property type="match status" value="1"/>
</dbReference>
<dbReference type="InterPro" id="IPR016036">
    <property type="entry name" value="Malonyl_transacylase_ACP-bd"/>
</dbReference>
<feature type="compositionally biased region" description="Low complexity" evidence="6">
    <location>
        <begin position="904"/>
        <end position="920"/>
    </location>
</feature>
<accession>A0ABP5ZCM7</accession>
<dbReference type="InterPro" id="IPR001227">
    <property type="entry name" value="Ac_transferase_dom_sf"/>
</dbReference>
<dbReference type="PROSITE" id="PS00606">
    <property type="entry name" value="KS3_1"/>
    <property type="match status" value="1"/>
</dbReference>
<evidence type="ECO:0000256" key="3">
    <source>
        <dbReference type="ARBA" id="ARBA00022679"/>
    </source>
</evidence>
<dbReference type="Pfam" id="PF16197">
    <property type="entry name" value="KAsynt_C_assoc"/>
    <property type="match status" value="1"/>
</dbReference>
<dbReference type="Gene3D" id="3.30.70.3290">
    <property type="match status" value="1"/>
</dbReference>
<dbReference type="Gene3D" id="3.40.47.10">
    <property type="match status" value="1"/>
</dbReference>
<dbReference type="SUPFAM" id="SSF47336">
    <property type="entry name" value="ACP-like"/>
    <property type="match status" value="1"/>
</dbReference>
<feature type="domain" description="Carrier" evidence="7">
    <location>
        <begin position="923"/>
        <end position="998"/>
    </location>
</feature>
<evidence type="ECO:0000256" key="6">
    <source>
        <dbReference type="SAM" id="MobiDB-lite"/>
    </source>
</evidence>
<dbReference type="Pfam" id="PF00109">
    <property type="entry name" value="ketoacyl-synt"/>
    <property type="match status" value="1"/>
</dbReference>
<dbReference type="Gene3D" id="3.40.366.10">
    <property type="entry name" value="Malonyl-Coenzyme A Acyl Carrier Protein, domain 2"/>
    <property type="match status" value="1"/>
</dbReference>
<dbReference type="InterPro" id="IPR014030">
    <property type="entry name" value="Ketoacyl_synth_N"/>
</dbReference>
<dbReference type="InterPro" id="IPR050091">
    <property type="entry name" value="PKS_NRPS_Biosynth_Enz"/>
</dbReference>
<evidence type="ECO:0000256" key="5">
    <source>
        <dbReference type="ARBA" id="ARBA00023315"/>
    </source>
</evidence>
<protein>
    <recommendedName>
        <fullName evidence="11">Acyltransferase domain-containing protein</fullName>
    </recommendedName>
</protein>
<dbReference type="EMBL" id="BAAATL010000021">
    <property type="protein sequence ID" value="GAA2492906.1"/>
    <property type="molecule type" value="Genomic_DNA"/>
</dbReference>
<dbReference type="SUPFAM" id="SSF53901">
    <property type="entry name" value="Thiolase-like"/>
    <property type="match status" value="1"/>
</dbReference>
<feature type="region of interest" description="Disordered" evidence="6">
    <location>
        <begin position="849"/>
        <end position="929"/>
    </location>
</feature>
<dbReference type="SMART" id="SM00827">
    <property type="entry name" value="PKS_AT"/>
    <property type="match status" value="1"/>
</dbReference>
<feature type="domain" description="Ketosynthase family 3 (KS3)" evidence="8">
    <location>
        <begin position="13"/>
        <end position="431"/>
    </location>
</feature>
<reference evidence="10" key="1">
    <citation type="journal article" date="2019" name="Int. J. Syst. Evol. Microbiol.">
        <title>The Global Catalogue of Microorganisms (GCM) 10K type strain sequencing project: providing services to taxonomists for standard genome sequencing and annotation.</title>
        <authorList>
            <consortium name="The Broad Institute Genomics Platform"/>
            <consortium name="The Broad Institute Genome Sequencing Center for Infectious Disease"/>
            <person name="Wu L."/>
            <person name="Ma J."/>
        </authorList>
    </citation>
    <scope>NUCLEOTIDE SEQUENCE [LARGE SCALE GENOMIC DNA]</scope>
    <source>
        <strain evidence="10">JCM 6923</strain>
    </source>
</reference>
<dbReference type="InterPro" id="IPR016039">
    <property type="entry name" value="Thiolase-like"/>
</dbReference>
<keyword evidence="5" id="KW-0012">Acyltransferase</keyword>
<dbReference type="Gene3D" id="3.30.70.250">
    <property type="entry name" value="Malonyl-CoA ACP transacylase, ACP-binding"/>
    <property type="match status" value="1"/>
</dbReference>
<dbReference type="InterPro" id="IPR014031">
    <property type="entry name" value="Ketoacyl_synth_C"/>
</dbReference>
<gene>
    <name evidence="9" type="ORF">GCM10010422_44890</name>
</gene>
<keyword evidence="3" id="KW-0808">Transferase</keyword>
<dbReference type="InterPro" id="IPR014043">
    <property type="entry name" value="Acyl_transferase_dom"/>
</dbReference>
<dbReference type="Gene3D" id="1.10.1200.10">
    <property type="entry name" value="ACP-like"/>
    <property type="match status" value="1"/>
</dbReference>
<keyword evidence="10" id="KW-1185">Reference proteome</keyword>
<dbReference type="PANTHER" id="PTHR43775:SF37">
    <property type="entry name" value="SI:DKEY-61P9.11"/>
    <property type="match status" value="1"/>
</dbReference>
<keyword evidence="2" id="KW-0597">Phosphoprotein</keyword>
<dbReference type="InterPro" id="IPR009081">
    <property type="entry name" value="PP-bd_ACP"/>
</dbReference>